<evidence type="ECO:0000259" key="4">
    <source>
        <dbReference type="Pfam" id="PF14449"/>
    </source>
</evidence>
<organism evidence="5 6">
    <name type="scientific">Paraburkholderia hospita</name>
    <dbReference type="NCBI Taxonomy" id="169430"/>
    <lineage>
        <taxon>Bacteria</taxon>
        <taxon>Pseudomonadati</taxon>
        <taxon>Pseudomonadota</taxon>
        <taxon>Betaproteobacteria</taxon>
        <taxon>Burkholderiales</taxon>
        <taxon>Burkholderiaceae</taxon>
        <taxon>Paraburkholderia</taxon>
    </lineage>
</organism>
<evidence type="ECO:0000313" key="5">
    <source>
        <dbReference type="EMBL" id="EIN01320.1"/>
    </source>
</evidence>
<dbReference type="InterPro" id="IPR027797">
    <property type="entry name" value="PT-TG_dom"/>
</dbReference>
<sequence length="437" mass="47973">MRKVLYLCALFVLFYGNQAASQNTLYYRYGDEGTQSVRDEKSDQLRQGLNQIFGGGNSGAIGGAIGTGVPDTSVSQQILKDEHNRKEALENRWAALNQSVPIDPKAFLDNYNERKLVEGMLKYKADGNPDDLANWKSSDPAFKRRAAEILYKARSTNPTTPELIQLKSVSQDAILLADDASSRSDKDATTFYFSVAQASVEILLAINPVTGTLQAVYEAVTGNNLITGVELTDFERGVAIFGVVTLGFSGEITKGVQLFNVLVVNGVKDTKLFAKAISYAKFVAGKFTFFRKASPIEAAAPRFIKILVEAGSGPSQRAEKLMAAYETVETGAMRIHPELYRLNDDFVMNLSLGEATRGETEILGQAFVGEGATISDYRQDPSVKTYRSADGRRGYRQPIWKKGVKRYQANFEVFAPLGENGQIIRAKALSDAHLNIK</sequence>
<feature type="domain" description="Pre-toxin TG" evidence="4">
    <location>
        <begin position="199"/>
        <end position="268"/>
    </location>
</feature>
<protein>
    <submittedName>
        <fullName evidence="5">Rhs family protein</fullName>
    </submittedName>
</protein>
<name>A0ABN0FR46_9BURK</name>
<evidence type="ECO:0000313" key="6">
    <source>
        <dbReference type="Proteomes" id="UP000004980"/>
    </source>
</evidence>
<evidence type="ECO:0000256" key="1">
    <source>
        <dbReference type="ARBA" id="ARBA00004613"/>
    </source>
</evidence>
<dbReference type="EMBL" id="AKAU01000060">
    <property type="protein sequence ID" value="EIN01320.1"/>
    <property type="molecule type" value="Genomic_DNA"/>
</dbReference>
<reference evidence="5 6" key="1">
    <citation type="journal article" date="2012" name="J. Bacteriol.">
        <title>Draft Genome Sequence of the Soil Bacterium Burkholderia terrae Strain BS001, Which Interacts with Fungal Surface Structures.</title>
        <authorList>
            <person name="Nazir R."/>
            <person name="Hansen M.A."/>
            <person name="Sorensen S."/>
            <person name="van Elsas J.D."/>
        </authorList>
    </citation>
    <scope>NUCLEOTIDE SEQUENCE [LARGE SCALE GENOMIC DNA]</scope>
    <source>
        <strain evidence="5 6">BS001</strain>
    </source>
</reference>
<gene>
    <name evidence="5" type="ORF">WQE_09574</name>
</gene>
<keyword evidence="3" id="KW-0732">Signal</keyword>
<dbReference type="Pfam" id="PF14449">
    <property type="entry name" value="PT-TG"/>
    <property type="match status" value="1"/>
</dbReference>
<evidence type="ECO:0000256" key="3">
    <source>
        <dbReference type="SAM" id="SignalP"/>
    </source>
</evidence>
<comment type="subcellular location">
    <subcellularLocation>
        <location evidence="1">Secreted</location>
    </subcellularLocation>
</comment>
<keyword evidence="6" id="KW-1185">Reference proteome</keyword>
<dbReference type="Proteomes" id="UP000004980">
    <property type="component" value="Unassembled WGS sequence"/>
</dbReference>
<dbReference type="RefSeq" id="WP_007579894.1">
    <property type="nucleotide sequence ID" value="NZ_AKAU01000060.1"/>
</dbReference>
<feature type="chain" id="PRO_5046176519" evidence="3">
    <location>
        <begin position="20"/>
        <end position="437"/>
    </location>
</feature>
<accession>A0ABN0FR46</accession>
<feature type="signal peptide" evidence="3">
    <location>
        <begin position="1"/>
        <end position="19"/>
    </location>
</feature>
<keyword evidence="2" id="KW-0964">Secreted</keyword>
<comment type="caution">
    <text evidence="5">The sequence shown here is derived from an EMBL/GenBank/DDBJ whole genome shotgun (WGS) entry which is preliminary data.</text>
</comment>
<evidence type="ECO:0000256" key="2">
    <source>
        <dbReference type="ARBA" id="ARBA00022525"/>
    </source>
</evidence>
<proteinExistence type="predicted"/>